<dbReference type="OrthoDB" id="2150121at2759"/>
<dbReference type="PANTHER" id="PTHR21501:SF1">
    <property type="entry name" value="PROTEIN FAM-161"/>
    <property type="match status" value="1"/>
</dbReference>
<evidence type="ECO:0000313" key="4">
    <source>
        <dbReference type="EMBL" id="KAF0852758.1"/>
    </source>
</evidence>
<evidence type="ECO:0000256" key="3">
    <source>
        <dbReference type="SAM" id="MobiDB-lite"/>
    </source>
</evidence>
<dbReference type="PANTHER" id="PTHR21501">
    <property type="entry name" value="PROTEIN FAM-161"/>
    <property type="match status" value="1"/>
</dbReference>
<sequence length="682" mass="77358">MPVSNLNYLRSAPRRPASAGGSTASSQAHLHHPHGRSALPEDFPDPKGLSATIYYTQLAPKQVTASSSASRNATLPPAESTEDQYVYGYEREPENEYESQAVPHPVNVAGMDVDSALATLEKLRHQHMERLRMVESAYLGVPGAASSLHFHDLASIAFQHPTQEEEDIADAFETSVTMEETQRNEETQDAGVVTESTKNRKTYSRAGKSANAKHGGGKGEMPEKGRSSHLYKKTTDDHDGGGSECAQDEADGGDGDMEEEEQPYKTRKIKFTMTKPFPPKNTRTAEENDEVGAWGGDSARTSEVSDGAAEDTDANCEKTVTKKSSSSSSSKIPASKRSYYEYIQGKKQEEEAIKNFKFRANPVPSHVINSSAKDDLEKYNTLLRESREREKQRRRAIITQRERDRQERARREAEEKRREFARNAFKAHPVPDAIRQSSWEDTVLQEQERRERIAAKARELLSEVALPPRMAAYEETLKQKKEEREKKYVEELRANLHHVSRSLPDFTKLHAQLPETQKESTESYVKFRQSALERKARPKRMERIGEVPATALGYSPKGTKTVELRKVMLVKKEEEERLAREKAEAEERKRQERKEMMRSLVAPLVKMDSSREDEERAARRKAFLEAMQQQQEGYQKEVESMYERVSKKPFLFEQVSMDAARTRAEDTVLRTLAKAGVEMENA</sequence>
<feature type="region of interest" description="Disordered" evidence="3">
    <location>
        <begin position="575"/>
        <end position="594"/>
    </location>
</feature>
<proteinExistence type="inferred from homology"/>
<organism evidence="4 5">
    <name type="scientific">Andalucia godoyi</name>
    <name type="common">Flagellate</name>
    <dbReference type="NCBI Taxonomy" id="505711"/>
    <lineage>
        <taxon>Eukaryota</taxon>
        <taxon>Discoba</taxon>
        <taxon>Jakobida</taxon>
        <taxon>Andalucina</taxon>
        <taxon>Andaluciidae</taxon>
        <taxon>Andalucia</taxon>
    </lineage>
</organism>
<comment type="caution">
    <text evidence="4">The sequence shown here is derived from an EMBL/GenBank/DDBJ whole genome shotgun (WGS) entry which is preliminary data.</text>
</comment>
<dbReference type="GO" id="GO:0005856">
    <property type="term" value="C:cytoskeleton"/>
    <property type="evidence" value="ECO:0007669"/>
    <property type="project" value="UniProtKB-ARBA"/>
</dbReference>
<reference evidence="4" key="1">
    <citation type="submission" date="2019-09" db="EMBL/GenBank/DDBJ databases">
        <title>The Mitochondrial Proteome of the Jakobid, Andalucia godoyi, a Protist With the Most Gene-Rich and Bacteria-Like Mitochondrial Genome.</title>
        <authorList>
            <person name="Gray M.W."/>
            <person name="Burger G."/>
            <person name="Derelle R."/>
            <person name="Klimes V."/>
            <person name="Leger M."/>
            <person name="Sarrasin M."/>
            <person name="Vlcek C."/>
            <person name="Roger A.J."/>
            <person name="Elias M."/>
            <person name="Lang B.F."/>
        </authorList>
    </citation>
    <scope>NUCLEOTIDE SEQUENCE</scope>
    <source>
        <strain evidence="4">And28</strain>
    </source>
</reference>
<feature type="compositionally biased region" description="Basic and acidic residues" evidence="3">
    <location>
        <begin position="400"/>
        <end position="421"/>
    </location>
</feature>
<feature type="region of interest" description="Disordered" evidence="3">
    <location>
        <begin position="179"/>
        <end position="337"/>
    </location>
</feature>
<dbReference type="Pfam" id="PF10595">
    <property type="entry name" value="FAM161A_B"/>
    <property type="match status" value="1"/>
</dbReference>
<feature type="region of interest" description="Disordered" evidence="3">
    <location>
        <begin position="514"/>
        <end position="544"/>
    </location>
</feature>
<dbReference type="GO" id="GO:0044782">
    <property type="term" value="P:cilium organization"/>
    <property type="evidence" value="ECO:0007669"/>
    <property type="project" value="TreeGrafter"/>
</dbReference>
<keyword evidence="2" id="KW-0175">Coiled coil</keyword>
<feature type="region of interest" description="Disordered" evidence="3">
    <location>
        <begin position="386"/>
        <end position="427"/>
    </location>
</feature>
<feature type="compositionally biased region" description="Low complexity" evidence="3">
    <location>
        <begin position="322"/>
        <end position="337"/>
    </location>
</feature>
<evidence type="ECO:0000256" key="2">
    <source>
        <dbReference type="ARBA" id="ARBA00023054"/>
    </source>
</evidence>
<feature type="compositionally biased region" description="Acidic residues" evidence="3">
    <location>
        <begin position="246"/>
        <end position="261"/>
    </location>
</feature>
<keyword evidence="5" id="KW-1185">Reference proteome</keyword>
<dbReference type="InterPro" id="IPR051655">
    <property type="entry name" value="FAM161"/>
</dbReference>
<name>A0A8K0AHS4_ANDGO</name>
<dbReference type="GO" id="GO:0005929">
    <property type="term" value="C:cilium"/>
    <property type="evidence" value="ECO:0007669"/>
    <property type="project" value="TreeGrafter"/>
</dbReference>
<evidence type="ECO:0000313" key="5">
    <source>
        <dbReference type="Proteomes" id="UP000799049"/>
    </source>
</evidence>
<feature type="compositionally biased region" description="Low complexity" evidence="3">
    <location>
        <begin position="17"/>
        <end position="28"/>
    </location>
</feature>
<dbReference type="Proteomes" id="UP000799049">
    <property type="component" value="Unassembled WGS sequence"/>
</dbReference>
<evidence type="ECO:0000256" key="1">
    <source>
        <dbReference type="ARBA" id="ARBA00006663"/>
    </source>
</evidence>
<accession>A0A8K0AHS4</accession>
<protein>
    <submittedName>
        <fullName evidence="4">Mitochondrial UPF0564 domain-containing protein</fullName>
    </submittedName>
</protein>
<dbReference type="InterPro" id="IPR019579">
    <property type="entry name" value="FAM161A/B"/>
</dbReference>
<feature type="compositionally biased region" description="Basic and acidic residues" evidence="3">
    <location>
        <begin position="531"/>
        <end position="544"/>
    </location>
</feature>
<comment type="similarity">
    <text evidence="1">Belongs to the FAM161 family.</text>
</comment>
<gene>
    <name evidence="4" type="ORF">ANDGO_06522</name>
</gene>
<feature type="region of interest" description="Disordered" evidence="3">
    <location>
        <begin position="65"/>
        <end position="84"/>
    </location>
</feature>
<dbReference type="EMBL" id="VRVR01000017">
    <property type="protein sequence ID" value="KAF0852758.1"/>
    <property type="molecule type" value="Genomic_DNA"/>
</dbReference>
<dbReference type="AlphaFoldDB" id="A0A8K0AHS4"/>
<feature type="region of interest" description="Disordered" evidence="3">
    <location>
        <begin position="1"/>
        <end position="46"/>
    </location>
</feature>